<reference evidence="2" key="1">
    <citation type="journal article" date="2023" name="Front. Plant Sci.">
        <title>Chromosomal-level genome assembly of Melastoma candidum provides insights into trichome evolution.</title>
        <authorList>
            <person name="Zhong Y."/>
            <person name="Wu W."/>
            <person name="Sun C."/>
            <person name="Zou P."/>
            <person name="Liu Y."/>
            <person name="Dai S."/>
            <person name="Zhou R."/>
        </authorList>
    </citation>
    <scope>NUCLEOTIDE SEQUENCE [LARGE SCALE GENOMIC DNA]</scope>
</reference>
<keyword evidence="2" id="KW-1185">Reference proteome</keyword>
<dbReference type="EMBL" id="CM042881">
    <property type="protein sequence ID" value="KAI4384793.1"/>
    <property type="molecule type" value="Genomic_DNA"/>
</dbReference>
<accession>A0ACB9S0H4</accession>
<protein>
    <submittedName>
        <fullName evidence="1">Uncharacterized protein</fullName>
    </submittedName>
</protein>
<organism evidence="1 2">
    <name type="scientific">Melastoma candidum</name>
    <dbReference type="NCBI Taxonomy" id="119954"/>
    <lineage>
        <taxon>Eukaryota</taxon>
        <taxon>Viridiplantae</taxon>
        <taxon>Streptophyta</taxon>
        <taxon>Embryophyta</taxon>
        <taxon>Tracheophyta</taxon>
        <taxon>Spermatophyta</taxon>
        <taxon>Magnoliopsida</taxon>
        <taxon>eudicotyledons</taxon>
        <taxon>Gunneridae</taxon>
        <taxon>Pentapetalae</taxon>
        <taxon>rosids</taxon>
        <taxon>malvids</taxon>
        <taxon>Myrtales</taxon>
        <taxon>Melastomataceae</taxon>
        <taxon>Melastomatoideae</taxon>
        <taxon>Melastomateae</taxon>
        <taxon>Melastoma</taxon>
    </lineage>
</organism>
<name>A0ACB9S0H4_9MYRT</name>
<evidence type="ECO:0000313" key="1">
    <source>
        <dbReference type="EMBL" id="KAI4384793.1"/>
    </source>
</evidence>
<evidence type="ECO:0000313" key="2">
    <source>
        <dbReference type="Proteomes" id="UP001057402"/>
    </source>
</evidence>
<proteinExistence type="predicted"/>
<sequence length="524" mass="58053">MSTSADPSPSPNPRPPPAFLSLLPNPKTTLSSKLLLPLHRYSSDSPPTQQHPRSDSMGGPRQAPVESSPGFPSTMRISAAKDGGPAFVGQVFSMCDLSGTGLMAVSTHFDVPFITKRTPEWLKKMFASITKSERKGPVFRFFLDLGDAVTYVKRLNIPSGVVGACRLDLAYEHFKEKPHMFQFVPNEKQVKMANKLLKTFSQSGGNRKVDGVPVFSAENLDIAIATTEGIKWYTPYFFDKDMLDNILEESIDQHFHSMIQTRHMMRRREVGDDSLGGVIEDLGDTMWEPPEVQEVLEEVGHPAIPLSIISKAAEMQLLYAVDRLILGNRWLRKATGIQPKFPYLVDTFERRSAASFHRASKSRMCPDLMAAKTDEPLPESMHKLALDGNDGDLQGQKEGSSWLEQQHESSRESNTGSEISPPEHITSKPLPNPFLPKITMVGISTGEAGPLSKASLKKTMDDLTKELEQNDHGSSSTDIGSSYNEERDPLFVANVGDYYSSLSKTGSSRFVRSRGELNQPKKPQ</sequence>
<gene>
    <name evidence="1" type="ORF">MLD38_002896</name>
</gene>
<dbReference type="Proteomes" id="UP001057402">
    <property type="component" value="Chromosome 2"/>
</dbReference>
<comment type="caution">
    <text evidence="1">The sequence shown here is derived from an EMBL/GenBank/DDBJ whole genome shotgun (WGS) entry which is preliminary data.</text>
</comment>